<dbReference type="Proteomes" id="UP001208570">
    <property type="component" value="Unassembled WGS sequence"/>
</dbReference>
<accession>A0AAD9K0M9</accession>
<dbReference type="InterPro" id="IPR000859">
    <property type="entry name" value="CUB_dom"/>
</dbReference>
<evidence type="ECO:0000313" key="7">
    <source>
        <dbReference type="EMBL" id="KAK2162769.1"/>
    </source>
</evidence>
<dbReference type="PANTHER" id="PTHR24251:SF30">
    <property type="entry name" value="MEMBRANE FRIZZLED-RELATED PROTEIN"/>
    <property type="match status" value="1"/>
</dbReference>
<evidence type="ECO:0000313" key="8">
    <source>
        <dbReference type="Proteomes" id="UP001208570"/>
    </source>
</evidence>
<evidence type="ECO:0000256" key="3">
    <source>
        <dbReference type="PROSITE-ProRule" id="PRU00059"/>
    </source>
</evidence>
<dbReference type="SMART" id="SM00042">
    <property type="entry name" value="CUB"/>
    <property type="match status" value="1"/>
</dbReference>
<dbReference type="InterPro" id="IPR035914">
    <property type="entry name" value="Sperma_CUB_dom_sf"/>
</dbReference>
<feature type="region of interest" description="Disordered" evidence="4">
    <location>
        <begin position="781"/>
        <end position="813"/>
    </location>
</feature>
<dbReference type="PROSITE" id="PS01180">
    <property type="entry name" value="CUB"/>
    <property type="match status" value="1"/>
</dbReference>
<feature type="domain" description="CUB" evidence="6">
    <location>
        <begin position="94"/>
        <end position="210"/>
    </location>
</feature>
<reference evidence="7" key="1">
    <citation type="journal article" date="2023" name="Mol. Biol. Evol.">
        <title>Third-Generation Sequencing Reveals the Adaptive Role of the Epigenome in Three Deep-Sea Polychaetes.</title>
        <authorList>
            <person name="Perez M."/>
            <person name="Aroh O."/>
            <person name="Sun Y."/>
            <person name="Lan Y."/>
            <person name="Juniper S.K."/>
            <person name="Young C.R."/>
            <person name="Angers B."/>
            <person name="Qian P.Y."/>
        </authorList>
    </citation>
    <scope>NUCLEOTIDE SEQUENCE</scope>
    <source>
        <strain evidence="7">P08H-3</strain>
    </source>
</reference>
<feature type="signal peptide" evidence="5">
    <location>
        <begin position="1"/>
        <end position="23"/>
    </location>
</feature>
<dbReference type="SUPFAM" id="SSF49854">
    <property type="entry name" value="Spermadhesin, CUB domain"/>
    <property type="match status" value="1"/>
</dbReference>
<feature type="disulfide bond" evidence="3">
    <location>
        <begin position="94"/>
        <end position="121"/>
    </location>
</feature>
<evidence type="ECO:0000259" key="6">
    <source>
        <dbReference type="PROSITE" id="PS01180"/>
    </source>
</evidence>
<keyword evidence="1" id="KW-0677">Repeat</keyword>
<keyword evidence="5" id="KW-0732">Signal</keyword>
<keyword evidence="2 3" id="KW-1015">Disulfide bond</keyword>
<dbReference type="PANTHER" id="PTHR24251">
    <property type="entry name" value="OVOCHYMASE-RELATED"/>
    <property type="match status" value="1"/>
</dbReference>
<dbReference type="CDD" id="cd00041">
    <property type="entry name" value="CUB"/>
    <property type="match status" value="1"/>
</dbReference>
<evidence type="ECO:0000256" key="4">
    <source>
        <dbReference type="SAM" id="MobiDB-lite"/>
    </source>
</evidence>
<dbReference type="Gene3D" id="2.60.120.290">
    <property type="entry name" value="Spermadhesin, CUB domain"/>
    <property type="match status" value="1"/>
</dbReference>
<dbReference type="AlphaFoldDB" id="A0AAD9K0M9"/>
<keyword evidence="8" id="KW-1185">Reference proteome</keyword>
<name>A0AAD9K0M9_9ANNE</name>
<sequence length="830" mass="94000">MAKLGETLTILWICHISMEFASSMDGGATTLIQEQYKIQTVTKCYGQLMSLSCSAEFTVRVITAKYTQSDRCTEGRHDDACTRDEPEGLQWDICQVDSLTGLHGFIISPNYPQIYQSSLLCSVKVIAPQGHKLNIYVLDLYLAYYKAKDTKRCIDKLWISDSTQRSIDLCTGHQRELVFTTVGGEAVIHFTSDPHSERNAKGFWIYYEAYKIQPEAIINKVTTALTATTRTTTVKPTNYIFQDDTNQSTTASVGRRTASSSENVTKRTWNRLPTLLPPTTTRHRAMASQTQGYIQSTPSVRNVTSLFLHKNSGSIFGRTPHNMVHKSRYNTSHTAPQKDHKRPQNMYMPHKGINENRANIGQDGHWSVFSKNWKYVRQSPDPWDAVMRTLPTPRIFGKEYSGVDREYPETKLVTDLTRRTPWYLRYSHYTTPSPAVRSIPRSPTPLTSSKAPFRIGHVRDENRRMSQTLHRSPVKFRRASSEQNDSFVIEVIPTRDATMDIDELLEKFHFVTEESKKRPTTPRSRQLKHIAHNDQIEPGYTVTYIQKIPVYTTSNAKRGSAVNEVGGSEPFNSADRRPITGNYDLRVNGNGTNLPEEAYLHDKKRIRHLYKKDEEMIREPYKEVILAYGASPPSTPGLPNLAFDSPTTSVEDLSISTTNSLRPYKDTATSVQSWMALRPIDEAIEDLYTEVKQCGSRIPAISHARIQWNRGKSKSADDLLIRRNLDRPKDESASMMMSLNLESFTGYGSARMDTSNDLYCYSSGSLYSDVDTSEGRDMYTVTESNSQRSLPIIPPPTRGSLPTSGYQPRSPLGSLSYEATLLDRDEEIAL</sequence>
<proteinExistence type="predicted"/>
<evidence type="ECO:0000256" key="5">
    <source>
        <dbReference type="SAM" id="SignalP"/>
    </source>
</evidence>
<evidence type="ECO:0000256" key="1">
    <source>
        <dbReference type="ARBA" id="ARBA00022737"/>
    </source>
</evidence>
<dbReference type="Pfam" id="PF00431">
    <property type="entry name" value="CUB"/>
    <property type="match status" value="1"/>
</dbReference>
<protein>
    <recommendedName>
        <fullName evidence="6">CUB domain-containing protein</fullName>
    </recommendedName>
</protein>
<dbReference type="EMBL" id="JAODUP010000092">
    <property type="protein sequence ID" value="KAK2162769.1"/>
    <property type="molecule type" value="Genomic_DNA"/>
</dbReference>
<comment type="caution">
    <text evidence="3">Lacks conserved residue(s) required for the propagation of feature annotation.</text>
</comment>
<feature type="chain" id="PRO_5041981307" description="CUB domain-containing protein" evidence="5">
    <location>
        <begin position="24"/>
        <end position="830"/>
    </location>
</feature>
<gene>
    <name evidence="7" type="ORF">LSH36_92g06036</name>
</gene>
<comment type="caution">
    <text evidence="7">The sequence shown here is derived from an EMBL/GenBank/DDBJ whole genome shotgun (WGS) entry which is preliminary data.</text>
</comment>
<evidence type="ECO:0000256" key="2">
    <source>
        <dbReference type="ARBA" id="ARBA00023157"/>
    </source>
</evidence>
<organism evidence="7 8">
    <name type="scientific">Paralvinella palmiformis</name>
    <dbReference type="NCBI Taxonomy" id="53620"/>
    <lineage>
        <taxon>Eukaryota</taxon>
        <taxon>Metazoa</taxon>
        <taxon>Spiralia</taxon>
        <taxon>Lophotrochozoa</taxon>
        <taxon>Annelida</taxon>
        <taxon>Polychaeta</taxon>
        <taxon>Sedentaria</taxon>
        <taxon>Canalipalpata</taxon>
        <taxon>Terebellida</taxon>
        <taxon>Terebelliformia</taxon>
        <taxon>Alvinellidae</taxon>
        <taxon>Paralvinella</taxon>
    </lineage>
</organism>